<dbReference type="PATRIC" id="fig|997350.3.peg.1516"/>
<evidence type="ECO:0000313" key="4">
    <source>
        <dbReference type="EMBL" id="EGY79234.1"/>
    </source>
</evidence>
<keyword evidence="2 4" id="KW-0418">Kinase</keyword>
<keyword evidence="5" id="KW-1185">Reference proteome</keyword>
<dbReference type="Gene3D" id="1.10.10.10">
    <property type="entry name" value="Winged helix-like DNA-binding domain superfamily/Winged helix DNA-binding domain"/>
    <property type="match status" value="1"/>
</dbReference>
<feature type="domain" description="Carbohydrate kinase PfkB" evidence="3">
    <location>
        <begin position="81"/>
        <end position="367"/>
    </location>
</feature>
<dbReference type="Gene3D" id="3.40.1190.20">
    <property type="match status" value="1"/>
</dbReference>
<dbReference type="CDD" id="cd01941">
    <property type="entry name" value="YeiC_kinase_like"/>
    <property type="match status" value="1"/>
</dbReference>
<keyword evidence="1" id="KW-0808">Transferase</keyword>
<dbReference type="SUPFAM" id="SSF53613">
    <property type="entry name" value="Ribokinase-like"/>
    <property type="match status" value="1"/>
</dbReference>
<protein>
    <submittedName>
        <fullName evidence="4">PfkB family kinase</fullName>
    </submittedName>
</protein>
<gene>
    <name evidence="4" type="primary">rbsK</name>
    <name evidence="4" type="ORF">HMPREF9129_1581</name>
</gene>
<dbReference type="EMBL" id="AGBB01000155">
    <property type="protein sequence ID" value="EGY79234.1"/>
    <property type="molecule type" value="Genomic_DNA"/>
</dbReference>
<dbReference type="InterPro" id="IPR011611">
    <property type="entry name" value="PfkB_dom"/>
</dbReference>
<accession>G4D5A1</accession>
<name>G4D5A1_9FIRM</name>
<dbReference type="InterPro" id="IPR036388">
    <property type="entry name" value="WH-like_DNA-bd_sf"/>
</dbReference>
<dbReference type="Proteomes" id="UP000003422">
    <property type="component" value="Unassembled WGS sequence"/>
</dbReference>
<dbReference type="InterPro" id="IPR029056">
    <property type="entry name" value="Ribokinase-like"/>
</dbReference>
<dbReference type="PANTHER" id="PTHR10584">
    <property type="entry name" value="SUGAR KINASE"/>
    <property type="match status" value="1"/>
</dbReference>
<dbReference type="GO" id="GO:0016301">
    <property type="term" value="F:kinase activity"/>
    <property type="evidence" value="ECO:0007669"/>
    <property type="project" value="UniProtKB-KW"/>
</dbReference>
<dbReference type="PANTHER" id="PTHR10584:SF166">
    <property type="entry name" value="RIBOKINASE"/>
    <property type="match status" value="1"/>
</dbReference>
<dbReference type="Pfam" id="PF00294">
    <property type="entry name" value="PfkB"/>
    <property type="match status" value="1"/>
</dbReference>
<dbReference type="Pfam" id="PF13412">
    <property type="entry name" value="HTH_24"/>
    <property type="match status" value="1"/>
</dbReference>
<evidence type="ECO:0000256" key="2">
    <source>
        <dbReference type="ARBA" id="ARBA00022777"/>
    </source>
</evidence>
<dbReference type="SUPFAM" id="SSF46785">
    <property type="entry name" value="Winged helix' DNA-binding domain"/>
    <property type="match status" value="1"/>
</dbReference>
<dbReference type="eggNOG" id="COG1522">
    <property type="taxonomic scope" value="Bacteria"/>
</dbReference>
<proteinExistence type="predicted"/>
<dbReference type="InterPro" id="IPR036390">
    <property type="entry name" value="WH_DNA-bd_sf"/>
</dbReference>
<dbReference type="AlphaFoldDB" id="G4D5A1"/>
<organism evidence="4 5">
    <name type="scientific">Peptoniphilus indolicus ATCC 29427</name>
    <dbReference type="NCBI Taxonomy" id="997350"/>
    <lineage>
        <taxon>Bacteria</taxon>
        <taxon>Bacillati</taxon>
        <taxon>Bacillota</taxon>
        <taxon>Tissierellia</taxon>
        <taxon>Tissierellales</taxon>
        <taxon>Peptoniphilaceae</taxon>
        <taxon>Peptoniphilus</taxon>
    </lineage>
</organism>
<comment type="caution">
    <text evidence="4">The sequence shown here is derived from an EMBL/GenBank/DDBJ whole genome shotgun (WGS) entry which is preliminary data.</text>
</comment>
<sequence>MNYLTQTQIKVYNLNINKGECIMTPRESEIMELIKKTPTISQQEIADILNIKRSSVAVHINNLSKQGYILGRRYIFRESPLITVIGGANVDVIGYPDSTIIKKDSNPGTIVKSGGGVGRNICENLAKLSAPVSFIGAFGEDSNGDMLINGLKEIGVNTDDVFIFQDTPTSTYLAILNEDRDMEFAINDMSIVEKLTPDMLFKKKKKIENANCVVMDTNLPESTIKYLLKDVKQKFYIDCVSVKKAEKLVECLDKIYFLKANKYEAQFLSGIEINSVEDAQIASEILFEKGIKSVVITIGELGLVYKDRNNSLYIKSKPMKIENASGAGDAFMAGYVYGDYTKMDLISKLKYATACSRVALKSKSTTIETVAIGSIEEEMENVE</sequence>
<reference evidence="4 5" key="1">
    <citation type="submission" date="2011-06" db="EMBL/GenBank/DDBJ databases">
        <authorList>
            <person name="Muzny D."/>
            <person name="Qin X."/>
            <person name="Deng J."/>
            <person name="Jiang H."/>
            <person name="Liu Y."/>
            <person name="Qu J."/>
            <person name="Song X.-Z."/>
            <person name="Zhang L."/>
            <person name="Thornton R."/>
            <person name="Coyle M."/>
            <person name="Francisco L."/>
            <person name="Jackson L."/>
            <person name="Javaid M."/>
            <person name="Korchina V."/>
            <person name="Kovar C."/>
            <person name="Mata R."/>
            <person name="Mathew T."/>
            <person name="Ngo R."/>
            <person name="Nguyen L."/>
            <person name="Nguyen N."/>
            <person name="Okwuonu G."/>
            <person name="Ongeri F."/>
            <person name="Pham C."/>
            <person name="Simmons D."/>
            <person name="Wilczek-Boney K."/>
            <person name="Hale W."/>
            <person name="Jakkamsetti A."/>
            <person name="Pham P."/>
            <person name="Ruth R."/>
            <person name="San Lucas F."/>
            <person name="Warren J."/>
            <person name="Zhang J."/>
            <person name="Zhao Z."/>
            <person name="Zhou C."/>
            <person name="Zhu D."/>
            <person name="Lee S."/>
            <person name="Bess C."/>
            <person name="Blankenburg K."/>
            <person name="Forbes L."/>
            <person name="Fu Q."/>
            <person name="Gubbala S."/>
            <person name="Hirani K."/>
            <person name="Jayaseelan J.C."/>
            <person name="Lara F."/>
            <person name="Munidasa M."/>
            <person name="Palculict T."/>
            <person name="Patil S."/>
            <person name="Pu L.-L."/>
            <person name="Saada N."/>
            <person name="Tang L."/>
            <person name="Weissenberger G."/>
            <person name="Zhu Y."/>
            <person name="Hemphill L."/>
            <person name="Shang Y."/>
            <person name="Youmans B."/>
            <person name="Ayvaz T."/>
            <person name="Ross M."/>
            <person name="Santibanez J."/>
            <person name="Aqrawi P."/>
            <person name="Gross S."/>
            <person name="Joshi V."/>
            <person name="Fowler G."/>
            <person name="Nazareth L."/>
            <person name="Reid J."/>
            <person name="Worley K."/>
            <person name="Petrosino J."/>
            <person name="Highlander S."/>
            <person name="Gibbs R."/>
        </authorList>
    </citation>
    <scope>NUCLEOTIDE SEQUENCE [LARGE SCALE GENOMIC DNA]</scope>
    <source>
        <strain evidence="4 5">ATCC 29427</strain>
    </source>
</reference>
<evidence type="ECO:0000259" key="3">
    <source>
        <dbReference type="Pfam" id="PF00294"/>
    </source>
</evidence>
<evidence type="ECO:0000313" key="5">
    <source>
        <dbReference type="Proteomes" id="UP000003422"/>
    </source>
</evidence>
<dbReference type="eggNOG" id="COG0524">
    <property type="taxonomic scope" value="Bacteria"/>
</dbReference>
<dbReference type="STRING" id="997350.HMPREF9129_1581"/>
<evidence type="ECO:0000256" key="1">
    <source>
        <dbReference type="ARBA" id="ARBA00022679"/>
    </source>
</evidence>
<dbReference type="HOGENOM" id="CLU_027634_11_2_9"/>